<feature type="compositionally biased region" description="Basic and acidic residues" evidence="6">
    <location>
        <begin position="63"/>
        <end position="83"/>
    </location>
</feature>
<dbReference type="RefSeq" id="XP_025354004.1">
    <property type="nucleotide sequence ID" value="XM_025500484.1"/>
</dbReference>
<dbReference type="GO" id="GO:0042273">
    <property type="term" value="P:ribosomal large subunit biogenesis"/>
    <property type="evidence" value="ECO:0007669"/>
    <property type="project" value="TreeGrafter"/>
</dbReference>
<comment type="subcellular location">
    <subcellularLocation>
        <location evidence="1">Nucleus</location>
        <location evidence="1">Nucleolus</location>
    </subcellularLocation>
</comment>
<dbReference type="PANTHER" id="PTHR13028">
    <property type="entry name" value="RRNA PROCESSING PROTEIN EBNA1-BINDING PROTEIN-RELATED"/>
    <property type="match status" value="1"/>
</dbReference>
<feature type="compositionally biased region" description="Low complexity" evidence="6">
    <location>
        <begin position="1"/>
        <end position="24"/>
    </location>
</feature>
<dbReference type="GeneID" id="37022265"/>
<feature type="region of interest" description="Disordered" evidence="6">
    <location>
        <begin position="1"/>
        <end position="177"/>
    </location>
</feature>
<evidence type="ECO:0000313" key="7">
    <source>
        <dbReference type="EMBL" id="PWN33702.1"/>
    </source>
</evidence>
<sequence length="471" mass="51771">MAVKAKGAVAPAKKVTQAKATAGKGKAKAQVEEEVQAELEEEEEESESGSSDEDEDQDVSQRGLERLMKALGEDGLTELDRAHLGLVTGQVEEDEDDDEDDDEELGEDAELDDEEESEEDEDEELEADAAVPAGKGTSLAESIARSGLVQEEEDEEDEEDDEEGDESAIPLESLSDAALAALPESVRSQRMYREKINNEDALKRIRDSIALGQNGKALPWIETLAVSYPKSIQEELGESAEVKDDDLKRELEFYKQALHAAVEGRNLAKQANLPFTRPSDFFAEMVKSDEHMERVRQKLLDEKAGLKASEDARKQRELKKFGKKVQVEKQLERQRNKRDFEEKVKGLKRKRNGALDGDDGGDDDEFNIRLESALEGEKGDRSSATRGGRGGKRGAPKMRRDARDSKFGFGGKKRHSKENTRESTNDFGSSRGRGGSRGGSRGGARGGSRGGRGGMKSRGSSQRPGKSRRQG</sequence>
<dbReference type="InterPro" id="IPR008610">
    <property type="entry name" value="Ebp2"/>
</dbReference>
<dbReference type="InParanoid" id="A0A316V898"/>
<dbReference type="OrthoDB" id="443772at2759"/>
<feature type="compositionally biased region" description="Acidic residues" evidence="6">
    <location>
        <begin position="150"/>
        <end position="166"/>
    </location>
</feature>
<dbReference type="GO" id="GO:0030687">
    <property type="term" value="C:preribosome, large subunit precursor"/>
    <property type="evidence" value="ECO:0007669"/>
    <property type="project" value="TreeGrafter"/>
</dbReference>
<accession>A0A316V898</accession>
<dbReference type="AlphaFoldDB" id="A0A316V898"/>
<keyword evidence="3" id="KW-0690">Ribosome biogenesis</keyword>
<organism evidence="7 8">
    <name type="scientific">Meira miltonrushii</name>
    <dbReference type="NCBI Taxonomy" id="1280837"/>
    <lineage>
        <taxon>Eukaryota</taxon>
        <taxon>Fungi</taxon>
        <taxon>Dikarya</taxon>
        <taxon>Basidiomycota</taxon>
        <taxon>Ustilaginomycotina</taxon>
        <taxon>Exobasidiomycetes</taxon>
        <taxon>Exobasidiales</taxon>
        <taxon>Brachybasidiaceae</taxon>
        <taxon>Meira</taxon>
    </lineage>
</organism>
<dbReference type="EMBL" id="KZ819604">
    <property type="protein sequence ID" value="PWN33702.1"/>
    <property type="molecule type" value="Genomic_DNA"/>
</dbReference>
<evidence type="ECO:0000313" key="8">
    <source>
        <dbReference type="Proteomes" id="UP000245771"/>
    </source>
</evidence>
<reference evidence="7 8" key="1">
    <citation type="journal article" date="2018" name="Mol. Biol. Evol.">
        <title>Broad Genomic Sampling Reveals a Smut Pathogenic Ancestry of the Fungal Clade Ustilaginomycotina.</title>
        <authorList>
            <person name="Kijpornyongpan T."/>
            <person name="Mondo S.J."/>
            <person name="Barry K."/>
            <person name="Sandor L."/>
            <person name="Lee J."/>
            <person name="Lipzen A."/>
            <person name="Pangilinan J."/>
            <person name="LaButti K."/>
            <person name="Hainaut M."/>
            <person name="Henrissat B."/>
            <person name="Grigoriev I.V."/>
            <person name="Spatafora J.W."/>
            <person name="Aime M.C."/>
        </authorList>
    </citation>
    <scope>NUCLEOTIDE SEQUENCE [LARGE SCALE GENOMIC DNA]</scope>
    <source>
        <strain evidence="7 8">MCA 3882</strain>
    </source>
</reference>
<name>A0A316V898_9BASI</name>
<dbReference type="STRING" id="1280837.A0A316V898"/>
<keyword evidence="4" id="KW-0175">Coiled coil</keyword>
<dbReference type="Pfam" id="PF05890">
    <property type="entry name" value="Ebp2"/>
    <property type="match status" value="1"/>
</dbReference>
<dbReference type="GO" id="GO:0034399">
    <property type="term" value="C:nuclear periphery"/>
    <property type="evidence" value="ECO:0007669"/>
    <property type="project" value="TreeGrafter"/>
</dbReference>
<feature type="compositionally biased region" description="Acidic residues" evidence="6">
    <location>
        <begin position="356"/>
        <end position="365"/>
    </location>
</feature>
<dbReference type="PANTHER" id="PTHR13028:SF0">
    <property type="entry name" value="RRNA-PROCESSING PROTEIN EBP2-RELATED"/>
    <property type="match status" value="1"/>
</dbReference>
<evidence type="ECO:0000256" key="5">
    <source>
        <dbReference type="ARBA" id="ARBA00023242"/>
    </source>
</evidence>
<comment type="similarity">
    <text evidence="2">Belongs to the EBP2 family.</text>
</comment>
<feature type="compositionally biased region" description="Basic and acidic residues" evidence="6">
    <location>
        <begin position="322"/>
        <end position="345"/>
    </location>
</feature>
<dbReference type="GO" id="GO:0005730">
    <property type="term" value="C:nucleolus"/>
    <property type="evidence" value="ECO:0007669"/>
    <property type="project" value="UniProtKB-SubCell"/>
</dbReference>
<keyword evidence="5" id="KW-0539">Nucleus</keyword>
<feature type="compositionally biased region" description="Gly residues" evidence="6">
    <location>
        <begin position="431"/>
        <end position="456"/>
    </location>
</feature>
<feature type="region of interest" description="Disordered" evidence="6">
    <location>
        <begin position="322"/>
        <end position="471"/>
    </location>
</feature>
<evidence type="ECO:0000256" key="3">
    <source>
        <dbReference type="ARBA" id="ARBA00022517"/>
    </source>
</evidence>
<feature type="compositionally biased region" description="Acidic residues" evidence="6">
    <location>
        <begin position="32"/>
        <end position="58"/>
    </location>
</feature>
<gene>
    <name evidence="7" type="ORF">FA14DRAFT_173470</name>
</gene>
<evidence type="ECO:0000256" key="1">
    <source>
        <dbReference type="ARBA" id="ARBA00004604"/>
    </source>
</evidence>
<dbReference type="Proteomes" id="UP000245771">
    <property type="component" value="Unassembled WGS sequence"/>
</dbReference>
<feature type="compositionally biased region" description="Acidic residues" evidence="6">
    <location>
        <begin position="91"/>
        <end position="127"/>
    </location>
</feature>
<dbReference type="GO" id="GO:0006364">
    <property type="term" value="P:rRNA processing"/>
    <property type="evidence" value="ECO:0007669"/>
    <property type="project" value="TreeGrafter"/>
</dbReference>
<evidence type="ECO:0000256" key="6">
    <source>
        <dbReference type="SAM" id="MobiDB-lite"/>
    </source>
</evidence>
<evidence type="ECO:0000256" key="2">
    <source>
        <dbReference type="ARBA" id="ARBA00007336"/>
    </source>
</evidence>
<proteinExistence type="inferred from homology"/>
<dbReference type="FunCoup" id="A0A316V898">
    <property type="interactions" value="489"/>
</dbReference>
<keyword evidence="8" id="KW-1185">Reference proteome</keyword>
<evidence type="ECO:0000256" key="4">
    <source>
        <dbReference type="ARBA" id="ARBA00023054"/>
    </source>
</evidence>
<protein>
    <submittedName>
        <fullName evidence="7">Ebp2-domain-containing protein</fullName>
    </submittedName>
</protein>